<organism evidence="1 2">
    <name type="scientific">Araneus ventricosus</name>
    <name type="common">Orbweaver spider</name>
    <name type="synonym">Epeira ventricosa</name>
    <dbReference type="NCBI Taxonomy" id="182803"/>
    <lineage>
        <taxon>Eukaryota</taxon>
        <taxon>Metazoa</taxon>
        <taxon>Ecdysozoa</taxon>
        <taxon>Arthropoda</taxon>
        <taxon>Chelicerata</taxon>
        <taxon>Arachnida</taxon>
        <taxon>Araneae</taxon>
        <taxon>Araneomorphae</taxon>
        <taxon>Entelegynae</taxon>
        <taxon>Araneoidea</taxon>
        <taxon>Araneidae</taxon>
        <taxon>Araneus</taxon>
    </lineage>
</organism>
<reference evidence="1 2" key="1">
    <citation type="journal article" date="2019" name="Sci. Rep.">
        <title>Orb-weaving spider Araneus ventricosus genome elucidates the spidroin gene catalogue.</title>
        <authorList>
            <person name="Kono N."/>
            <person name="Nakamura H."/>
            <person name="Ohtoshi R."/>
            <person name="Moran D.A.P."/>
            <person name="Shinohara A."/>
            <person name="Yoshida Y."/>
            <person name="Fujiwara M."/>
            <person name="Mori M."/>
            <person name="Tomita M."/>
            <person name="Arakawa K."/>
        </authorList>
    </citation>
    <scope>NUCLEOTIDE SEQUENCE [LARGE SCALE GENOMIC DNA]</scope>
</reference>
<keyword evidence="2" id="KW-1185">Reference proteome</keyword>
<proteinExistence type="predicted"/>
<dbReference type="AlphaFoldDB" id="A0A4Y2SNP1"/>
<comment type="caution">
    <text evidence="1">The sequence shown here is derived from an EMBL/GenBank/DDBJ whole genome shotgun (WGS) entry which is preliminary data.</text>
</comment>
<dbReference type="Proteomes" id="UP000499080">
    <property type="component" value="Unassembled WGS sequence"/>
</dbReference>
<accession>A0A4Y2SNP1</accession>
<sequence>MLHFEAETLSPRHCTPLKEAIHISSKMEILEHGKEKTIVKFENLWKIVKRLGKVGFPTKPNSGSSCAESLVGPFARIVGTSNVLTRSIPCYKGSKSEIRGVGEGIGDR</sequence>
<evidence type="ECO:0000313" key="1">
    <source>
        <dbReference type="EMBL" id="GBN89481.1"/>
    </source>
</evidence>
<evidence type="ECO:0000313" key="2">
    <source>
        <dbReference type="Proteomes" id="UP000499080"/>
    </source>
</evidence>
<dbReference type="EMBL" id="BGPR01022804">
    <property type="protein sequence ID" value="GBN89481.1"/>
    <property type="molecule type" value="Genomic_DNA"/>
</dbReference>
<name>A0A4Y2SNP1_ARAVE</name>
<gene>
    <name evidence="1" type="ORF">AVEN_165526_1</name>
</gene>
<protein>
    <submittedName>
        <fullName evidence="1">Uncharacterized protein</fullName>
    </submittedName>
</protein>